<reference evidence="5 6" key="1">
    <citation type="submission" date="2009-08" db="EMBL/GenBank/DDBJ databases">
        <title>The Genome Sequence of Spizellomyces punctatus strain DAOM BR117.</title>
        <authorList>
            <consortium name="The Broad Institute Genome Sequencing Platform"/>
            <person name="Russ C."/>
            <person name="Cuomo C."/>
            <person name="Shea T."/>
            <person name="Young S.K."/>
            <person name="Zeng Q."/>
            <person name="Koehrsen M."/>
            <person name="Haas B."/>
            <person name="Borodovsky M."/>
            <person name="Guigo R."/>
            <person name="Alvarado L."/>
            <person name="Berlin A."/>
            <person name="Bochicchio J."/>
            <person name="Borenstein D."/>
            <person name="Chapman S."/>
            <person name="Chen Z."/>
            <person name="Engels R."/>
            <person name="Freedman E."/>
            <person name="Gellesch M."/>
            <person name="Goldberg J."/>
            <person name="Griggs A."/>
            <person name="Gujja S."/>
            <person name="Heiman D."/>
            <person name="Hepburn T."/>
            <person name="Howarth C."/>
            <person name="Jen D."/>
            <person name="Larson L."/>
            <person name="Lewis B."/>
            <person name="Mehta T."/>
            <person name="Park D."/>
            <person name="Pearson M."/>
            <person name="Roberts A."/>
            <person name="Saif S."/>
            <person name="Shenoy N."/>
            <person name="Sisk P."/>
            <person name="Stolte C."/>
            <person name="Sykes S."/>
            <person name="Thomson T."/>
            <person name="Walk T."/>
            <person name="White J."/>
            <person name="Yandava C."/>
            <person name="Burger G."/>
            <person name="Gray M.W."/>
            <person name="Holland P.W.H."/>
            <person name="King N."/>
            <person name="Lang F.B.F."/>
            <person name="Roger A.J."/>
            <person name="Ruiz-Trillo I."/>
            <person name="Lander E."/>
            <person name="Nusbaum C."/>
        </authorList>
    </citation>
    <scope>NUCLEOTIDE SEQUENCE [LARGE SCALE GENOMIC DNA]</scope>
    <source>
        <strain evidence="5 6">DAOM BR117</strain>
    </source>
</reference>
<dbReference type="EMBL" id="KQ257451">
    <property type="protein sequence ID" value="KND03838.1"/>
    <property type="molecule type" value="Genomic_DNA"/>
</dbReference>
<feature type="compositionally biased region" description="Pro residues" evidence="3">
    <location>
        <begin position="311"/>
        <end position="321"/>
    </location>
</feature>
<feature type="compositionally biased region" description="Polar residues" evidence="3">
    <location>
        <begin position="665"/>
        <end position="674"/>
    </location>
</feature>
<evidence type="ECO:0000256" key="2">
    <source>
        <dbReference type="PROSITE-ProRule" id="PRU00168"/>
    </source>
</evidence>
<feature type="compositionally biased region" description="Low complexity" evidence="3">
    <location>
        <begin position="322"/>
        <end position="336"/>
    </location>
</feature>
<feature type="domain" description="Ras-GEF" evidence="4">
    <location>
        <begin position="423"/>
        <end position="661"/>
    </location>
</feature>
<feature type="region of interest" description="Disordered" evidence="3">
    <location>
        <begin position="158"/>
        <end position="336"/>
    </location>
</feature>
<dbReference type="Proteomes" id="UP000053201">
    <property type="component" value="Unassembled WGS sequence"/>
</dbReference>
<accession>A0A0L0HRT4</accession>
<dbReference type="PANTHER" id="PTHR23113:SF99">
    <property type="entry name" value="RASGEF DOMAIN-CONTAINING PROTEIN"/>
    <property type="match status" value="1"/>
</dbReference>
<evidence type="ECO:0000259" key="4">
    <source>
        <dbReference type="PROSITE" id="PS50009"/>
    </source>
</evidence>
<dbReference type="InParanoid" id="A0A0L0HRT4"/>
<keyword evidence="1 2" id="KW-0344">Guanine-nucleotide releasing factor</keyword>
<dbReference type="RefSeq" id="XP_016611877.1">
    <property type="nucleotide sequence ID" value="XM_016749616.1"/>
</dbReference>
<dbReference type="SUPFAM" id="SSF48366">
    <property type="entry name" value="Ras GEF"/>
    <property type="match status" value="1"/>
</dbReference>
<evidence type="ECO:0000256" key="1">
    <source>
        <dbReference type="ARBA" id="ARBA00022658"/>
    </source>
</evidence>
<feature type="region of interest" description="Disordered" evidence="3">
    <location>
        <begin position="637"/>
        <end position="686"/>
    </location>
</feature>
<dbReference type="STRING" id="645134.A0A0L0HRT4"/>
<evidence type="ECO:0000313" key="6">
    <source>
        <dbReference type="Proteomes" id="UP000053201"/>
    </source>
</evidence>
<dbReference type="VEuPathDB" id="FungiDB:SPPG_01294"/>
<dbReference type="InterPro" id="IPR023578">
    <property type="entry name" value="Ras_GEF_dom_sf"/>
</dbReference>
<evidence type="ECO:0000256" key="3">
    <source>
        <dbReference type="SAM" id="MobiDB-lite"/>
    </source>
</evidence>
<feature type="region of interest" description="Disordered" evidence="3">
    <location>
        <begin position="98"/>
        <end position="142"/>
    </location>
</feature>
<name>A0A0L0HRT4_SPIPD</name>
<dbReference type="InterPro" id="IPR001895">
    <property type="entry name" value="RASGEF_cat_dom"/>
</dbReference>
<evidence type="ECO:0000313" key="5">
    <source>
        <dbReference type="EMBL" id="KND03838.1"/>
    </source>
</evidence>
<dbReference type="OrthoDB" id="546434at2759"/>
<dbReference type="eggNOG" id="KOG3417">
    <property type="taxonomic scope" value="Eukaryota"/>
</dbReference>
<dbReference type="PANTHER" id="PTHR23113">
    <property type="entry name" value="GUANINE NUCLEOTIDE EXCHANGE FACTOR"/>
    <property type="match status" value="1"/>
</dbReference>
<dbReference type="GO" id="GO:0007264">
    <property type="term" value="P:small GTPase-mediated signal transduction"/>
    <property type="evidence" value="ECO:0007669"/>
    <property type="project" value="InterPro"/>
</dbReference>
<dbReference type="SMART" id="SM00147">
    <property type="entry name" value="RasGEF"/>
    <property type="match status" value="1"/>
</dbReference>
<organism evidence="5 6">
    <name type="scientific">Spizellomyces punctatus (strain DAOM BR117)</name>
    <dbReference type="NCBI Taxonomy" id="645134"/>
    <lineage>
        <taxon>Eukaryota</taxon>
        <taxon>Fungi</taxon>
        <taxon>Fungi incertae sedis</taxon>
        <taxon>Chytridiomycota</taxon>
        <taxon>Chytridiomycota incertae sedis</taxon>
        <taxon>Chytridiomycetes</taxon>
        <taxon>Spizellomycetales</taxon>
        <taxon>Spizellomycetaceae</taxon>
        <taxon>Spizellomyces</taxon>
    </lineage>
</organism>
<sequence>MSNIDFTIADADRHLAQLDLQAAFHSYLQAVSLIIAHLAKETVFSANGETTENGDRKFKNVATTLPDDAERLFGLAHLCFTEAEDIMFGTVSVDDLEPYDEHDDASIHQPEGDESERASPPKDFREHRLSRPRSIRSVESSIKRSSTWNSYRSSLARALGSSNPSEERLAQRNATPDASSWLLGDTNRATSPPPPFDADSIHALKQSASSIPQQQPSAPGATSPPRESLIWQFPSVPSQGKANDTQQVPHGFNASVQNDITPYAPSSPSAPPPRESLIWHFPSVPREQAKAKSSPLGSPNNANLPTSPSTPQSPMPPPPAPLSHSSSAASVTSQSPANSYLPMIPTSPLIYQHRILSDQYNTACSQLQVLENTQHTGRPYSQTAGTLSQIRRLVETSSVAKNRLVSLNAIISEWGNRKLVDVSADDLGKAILCFDVDMFRGIKAVDLLGYATSGGSASDAIRRAQDFAHFLYRTVQSTILEHDQPISRASCIVRWITVAQVLFINRDFHGLQAILSALSSVLVARLSGTWKTVSKKYRGLYDDLLRVSADMKDPRWFRQQLDRVEKPCVPILDRLLSHDAAEAKRIMDVCKEDEAEWDKDVGTVANPVVDVGPMHWLVTRCWMNDRHVEGLSYMWEPEPGGASSKQSRKGSEDTVTSARPPPFTPSLSSVTVGSMTPPPAADAQMDHSLLRRLNQLGPFSKK</sequence>
<dbReference type="AlphaFoldDB" id="A0A0L0HRT4"/>
<feature type="compositionally biased region" description="Polar residues" evidence="3">
    <location>
        <begin position="295"/>
        <end position="304"/>
    </location>
</feature>
<proteinExistence type="predicted"/>
<dbReference type="InterPro" id="IPR036964">
    <property type="entry name" value="RASGEF_cat_dom_sf"/>
</dbReference>
<dbReference type="GO" id="GO:0005085">
    <property type="term" value="F:guanyl-nucleotide exchange factor activity"/>
    <property type="evidence" value="ECO:0007669"/>
    <property type="project" value="UniProtKB-KW"/>
</dbReference>
<keyword evidence="6" id="KW-1185">Reference proteome</keyword>
<gene>
    <name evidence="5" type="ORF">SPPG_01294</name>
</gene>
<dbReference type="Pfam" id="PF00617">
    <property type="entry name" value="RasGEF"/>
    <property type="match status" value="1"/>
</dbReference>
<dbReference type="InterPro" id="IPR008937">
    <property type="entry name" value="Ras-like_GEF"/>
</dbReference>
<feature type="compositionally biased region" description="Low complexity" evidence="3">
    <location>
        <begin position="206"/>
        <end position="221"/>
    </location>
</feature>
<feature type="compositionally biased region" description="Basic and acidic residues" evidence="3">
    <location>
        <begin position="115"/>
        <end position="129"/>
    </location>
</feature>
<feature type="compositionally biased region" description="Polar residues" evidence="3">
    <location>
        <begin position="235"/>
        <end position="260"/>
    </location>
</feature>
<dbReference type="PROSITE" id="PS50009">
    <property type="entry name" value="RASGEF_CAT"/>
    <property type="match status" value="1"/>
</dbReference>
<dbReference type="Gene3D" id="1.10.840.10">
    <property type="entry name" value="Ras guanine-nucleotide exchange factors catalytic domain"/>
    <property type="match status" value="1"/>
</dbReference>
<dbReference type="GeneID" id="27684966"/>
<protein>
    <recommendedName>
        <fullName evidence="4">Ras-GEF domain-containing protein</fullName>
    </recommendedName>
</protein>